<name>A0AAD8FXX3_ACIOX</name>
<evidence type="ECO:0000313" key="3">
    <source>
        <dbReference type="EMBL" id="KAK1157966.1"/>
    </source>
</evidence>
<dbReference type="Proteomes" id="UP001230051">
    <property type="component" value="Unassembled WGS sequence"/>
</dbReference>
<protein>
    <submittedName>
        <fullName evidence="3">Coiled-coil domain-containing protein 33-like isoform X1</fullName>
    </submittedName>
</protein>
<dbReference type="EMBL" id="JAGXEW010000025">
    <property type="protein sequence ID" value="KAK1157966.1"/>
    <property type="molecule type" value="Genomic_DNA"/>
</dbReference>
<proteinExistence type="predicted"/>
<evidence type="ECO:0000256" key="2">
    <source>
        <dbReference type="SAM" id="MobiDB-lite"/>
    </source>
</evidence>
<evidence type="ECO:0000256" key="1">
    <source>
        <dbReference type="SAM" id="Coils"/>
    </source>
</evidence>
<feature type="coiled-coil region" evidence="1">
    <location>
        <begin position="195"/>
        <end position="277"/>
    </location>
</feature>
<accession>A0AAD8FXX3</accession>
<feature type="coiled-coil region" evidence="1">
    <location>
        <begin position="343"/>
        <end position="370"/>
    </location>
</feature>
<keyword evidence="4" id="KW-1185">Reference proteome</keyword>
<keyword evidence="1" id="KW-0175">Coiled coil</keyword>
<feature type="region of interest" description="Disordered" evidence="2">
    <location>
        <begin position="46"/>
        <end position="107"/>
    </location>
</feature>
<comment type="caution">
    <text evidence="3">The sequence shown here is derived from an EMBL/GenBank/DDBJ whole genome shotgun (WGS) entry which is preliminary data.</text>
</comment>
<organism evidence="3 4">
    <name type="scientific">Acipenser oxyrinchus oxyrinchus</name>
    <dbReference type="NCBI Taxonomy" id="40147"/>
    <lineage>
        <taxon>Eukaryota</taxon>
        <taxon>Metazoa</taxon>
        <taxon>Chordata</taxon>
        <taxon>Craniata</taxon>
        <taxon>Vertebrata</taxon>
        <taxon>Euteleostomi</taxon>
        <taxon>Actinopterygii</taxon>
        <taxon>Chondrostei</taxon>
        <taxon>Acipenseriformes</taxon>
        <taxon>Acipenseridae</taxon>
        <taxon>Acipenser</taxon>
    </lineage>
</organism>
<dbReference type="PANTHER" id="PTHR21623:SF2">
    <property type="entry name" value="COILED-COIL DOMAIN-CONTAINING PROTEIN 33"/>
    <property type="match status" value="1"/>
</dbReference>
<sequence>MHASIKNINRPATAKLQRDGLSLPSYDALTEILPEYEHLFRAHISTKGGQDQRGGHKPHRQDPPLRQDYTNRQAPHGQHKAQDPDQDPLSLFHSLRSPHKNRDPVRDPVYDSHAAEVFEHESRELENYRTAMRKMAEDIIALRRHVGNLESDNSKLRSELTLHQDLGKTLLDDTDIDVMTKAEITDHIASLKFKLASGTAEVKTHKDKIQQLQNELIQKNDREKELLRLQRAHQQQQAVLQRYQDRAGNVKSLEGTIRQQEKVIEKMEKVLDAKLKEKNRDQTAALKKQTRGSSDNLWKEIESALASENSRLRAELEKLRYQSAPSPFQQPLQKQDYFSDTEKMNLLAKLEKAQGRIQMLETQLEENARRWGREKQDMLTQLNEQKHGFARSSTMILHDFPLKSDSLLNNSRYRKLDPLT</sequence>
<dbReference type="InterPro" id="IPR039889">
    <property type="entry name" value="CCD33"/>
</dbReference>
<gene>
    <name evidence="3" type="primary">CCDC33</name>
    <name evidence="3" type="ORF">AOXY_G24177</name>
</gene>
<dbReference type="PANTHER" id="PTHR21623">
    <property type="entry name" value="SPERIOLIN-BINDING FACTOR"/>
    <property type="match status" value="1"/>
</dbReference>
<reference evidence="3" key="1">
    <citation type="submission" date="2022-02" db="EMBL/GenBank/DDBJ databases">
        <title>Atlantic sturgeon de novo genome assembly.</title>
        <authorList>
            <person name="Stock M."/>
            <person name="Klopp C."/>
            <person name="Guiguen Y."/>
            <person name="Cabau C."/>
            <person name="Parinello H."/>
            <person name="Santidrian Yebra-Pimentel E."/>
            <person name="Kuhl H."/>
            <person name="Dirks R.P."/>
            <person name="Guessner J."/>
            <person name="Wuertz S."/>
            <person name="Du K."/>
            <person name="Schartl M."/>
        </authorList>
    </citation>
    <scope>NUCLEOTIDE SEQUENCE</scope>
    <source>
        <strain evidence="3">STURGEONOMICS-FGT-2020</strain>
        <tissue evidence="3">Whole blood</tissue>
    </source>
</reference>
<evidence type="ECO:0000313" key="4">
    <source>
        <dbReference type="Proteomes" id="UP001230051"/>
    </source>
</evidence>
<dbReference type="AlphaFoldDB" id="A0AAD8FXX3"/>
<dbReference type="GO" id="GO:0005777">
    <property type="term" value="C:peroxisome"/>
    <property type="evidence" value="ECO:0007669"/>
    <property type="project" value="TreeGrafter"/>
</dbReference>